<organism evidence="4 5">
    <name type="scientific">Paenibacillus allorhizosphaerae</name>
    <dbReference type="NCBI Taxonomy" id="2849866"/>
    <lineage>
        <taxon>Bacteria</taxon>
        <taxon>Bacillati</taxon>
        <taxon>Bacillota</taxon>
        <taxon>Bacilli</taxon>
        <taxon>Bacillales</taxon>
        <taxon>Paenibacillaceae</taxon>
        <taxon>Paenibacillus</taxon>
    </lineage>
</organism>
<accession>A0ABN7TME3</accession>
<feature type="domain" description="Methyltransferase" evidence="3">
    <location>
        <begin position="25"/>
        <end position="120"/>
    </location>
</feature>
<dbReference type="RefSeq" id="WP_218098958.1">
    <property type="nucleotide sequence ID" value="NZ_CAJVCE010000006.1"/>
</dbReference>
<sequence length="171" mass="19077">MEGIIADRIQWAVDVLEVAPYDRMLEIGCGPGSAVSLISRKLVDGMITAIDQSDKMIHKARKKNAEHELAGKAKFLAAKFHEAELGQSQFNKIFAVNINLFWKKADRELEIIRRRMSPEGTVYLFNQPPAADKLRFIAERTSQNLMNAGFGIKQVIVGNQKPVPVVCVIAD</sequence>
<evidence type="ECO:0000313" key="5">
    <source>
        <dbReference type="Proteomes" id="UP000730618"/>
    </source>
</evidence>
<dbReference type="CDD" id="cd02440">
    <property type="entry name" value="AdoMet_MTases"/>
    <property type="match status" value="1"/>
</dbReference>
<reference evidence="4 5" key="1">
    <citation type="submission" date="2021-06" db="EMBL/GenBank/DDBJ databases">
        <authorList>
            <person name="Criscuolo A."/>
        </authorList>
    </citation>
    <scope>NUCLEOTIDE SEQUENCE [LARGE SCALE GENOMIC DNA]</scope>
    <source>
        <strain evidence="5">CIP 111802</strain>
    </source>
</reference>
<dbReference type="GO" id="GO:0032259">
    <property type="term" value="P:methylation"/>
    <property type="evidence" value="ECO:0007669"/>
    <property type="project" value="UniProtKB-KW"/>
</dbReference>
<evidence type="ECO:0000256" key="2">
    <source>
        <dbReference type="ARBA" id="ARBA00022679"/>
    </source>
</evidence>
<gene>
    <name evidence="4" type="primary">tam_3</name>
    <name evidence="4" type="ORF">PAECIP111802_02634</name>
</gene>
<dbReference type="EMBL" id="CAJVCE010000006">
    <property type="protein sequence ID" value="CAG7640306.1"/>
    <property type="molecule type" value="Genomic_DNA"/>
</dbReference>
<dbReference type="Proteomes" id="UP000730618">
    <property type="component" value="Unassembled WGS sequence"/>
</dbReference>
<dbReference type="EC" id="2.1.1.144" evidence="4"/>
<keyword evidence="2 4" id="KW-0808">Transferase</keyword>
<keyword evidence="1 4" id="KW-0489">Methyltransferase</keyword>
<evidence type="ECO:0000259" key="3">
    <source>
        <dbReference type="Pfam" id="PF13649"/>
    </source>
</evidence>
<dbReference type="InterPro" id="IPR041698">
    <property type="entry name" value="Methyltransf_25"/>
</dbReference>
<evidence type="ECO:0000256" key="1">
    <source>
        <dbReference type="ARBA" id="ARBA00022603"/>
    </source>
</evidence>
<evidence type="ECO:0000313" key="4">
    <source>
        <dbReference type="EMBL" id="CAG7640306.1"/>
    </source>
</evidence>
<protein>
    <submittedName>
        <fullName evidence="4">Trans-aconitate 2-methyltransferase</fullName>
        <ecNumber evidence="4">2.1.1.144</ecNumber>
    </submittedName>
</protein>
<name>A0ABN7TME3_9BACL</name>
<comment type="caution">
    <text evidence="4">The sequence shown here is derived from an EMBL/GenBank/DDBJ whole genome shotgun (WGS) entry which is preliminary data.</text>
</comment>
<dbReference type="PANTHER" id="PTHR43861">
    <property type="entry name" value="TRANS-ACONITATE 2-METHYLTRANSFERASE-RELATED"/>
    <property type="match status" value="1"/>
</dbReference>
<keyword evidence="5" id="KW-1185">Reference proteome</keyword>
<dbReference type="Pfam" id="PF13649">
    <property type="entry name" value="Methyltransf_25"/>
    <property type="match status" value="1"/>
</dbReference>
<dbReference type="PANTHER" id="PTHR43861:SF1">
    <property type="entry name" value="TRANS-ACONITATE 2-METHYLTRANSFERASE"/>
    <property type="match status" value="1"/>
</dbReference>
<proteinExistence type="predicted"/>
<dbReference type="GO" id="GO:0030798">
    <property type="term" value="F:trans-aconitate 2-methyltransferase activity"/>
    <property type="evidence" value="ECO:0007669"/>
    <property type="project" value="UniProtKB-EC"/>
</dbReference>